<keyword evidence="3" id="KW-1185">Reference proteome</keyword>
<sequence>MDMYRLRHDHYFMRALREQARHGLHGDITRFTDQELFELMKVEEHFREWQRRQASLLFDGETLFWQETGQEKKWTAYSGRKGYWSPRFQNLRDKGPIPEGFYQAQQSKLQSWSEVDQFSKTFCIAGLGSWPGCTDSWGEQRVWLMAKSPTNVYGRSGFSIHGGNIPGSAGCIDLIHSMNDFTERFRSYGKDMALEVRYKPLLDSKGYHNSDISAK</sequence>
<dbReference type="Pfam" id="PF10908">
    <property type="entry name" value="Tlde1_dom"/>
    <property type="match status" value="1"/>
</dbReference>
<gene>
    <name evidence="2" type="ORF">DFR38_12927</name>
</gene>
<dbReference type="RefSeq" id="WP_059287019.1">
    <property type="nucleotide sequence ID" value="NZ_LNQU01000136.1"/>
</dbReference>
<accession>A0A318IWM9</accession>
<organism evidence="2 3">
    <name type="scientific">Aquitalea magnusonii</name>
    <dbReference type="NCBI Taxonomy" id="332411"/>
    <lineage>
        <taxon>Bacteria</taxon>
        <taxon>Pseudomonadati</taxon>
        <taxon>Pseudomonadota</taxon>
        <taxon>Betaproteobacteria</taxon>
        <taxon>Neisseriales</taxon>
        <taxon>Chromobacteriaceae</taxon>
        <taxon>Aquitalea</taxon>
    </lineage>
</organism>
<evidence type="ECO:0000313" key="2">
    <source>
        <dbReference type="EMBL" id="PXX39879.1"/>
    </source>
</evidence>
<dbReference type="AlphaFoldDB" id="A0A318IWM9"/>
<name>A0A318IWM9_9NEIS</name>
<dbReference type="EMBL" id="QJKC01000029">
    <property type="protein sequence ID" value="PXX39879.1"/>
    <property type="molecule type" value="Genomic_DNA"/>
</dbReference>
<protein>
    <submittedName>
        <fullName evidence="2">Uncharacterized protein DUF2778</fullName>
    </submittedName>
</protein>
<comment type="caution">
    <text evidence="2">The sequence shown here is derived from an EMBL/GenBank/DDBJ whole genome shotgun (WGS) entry which is preliminary data.</text>
</comment>
<proteinExistence type="predicted"/>
<dbReference type="Proteomes" id="UP000248395">
    <property type="component" value="Unassembled WGS sequence"/>
</dbReference>
<evidence type="ECO:0000313" key="3">
    <source>
        <dbReference type="Proteomes" id="UP000248395"/>
    </source>
</evidence>
<dbReference type="OrthoDB" id="3034895at2"/>
<evidence type="ECO:0000259" key="1">
    <source>
        <dbReference type="Pfam" id="PF10908"/>
    </source>
</evidence>
<dbReference type="InterPro" id="IPR021225">
    <property type="entry name" value="Tlde1_dom"/>
</dbReference>
<reference evidence="2 3" key="1">
    <citation type="submission" date="2018-05" db="EMBL/GenBank/DDBJ databases">
        <title>Genomic Encyclopedia of Type Strains, Phase IV (KMG-IV): sequencing the most valuable type-strain genomes for metagenomic binning, comparative biology and taxonomic classification.</title>
        <authorList>
            <person name="Goeker M."/>
        </authorList>
    </citation>
    <scope>NUCLEOTIDE SEQUENCE [LARGE SCALE GENOMIC DNA]</scope>
    <source>
        <strain evidence="2 3">DSM 25134</strain>
    </source>
</reference>
<feature type="domain" description="Tlde1" evidence="1">
    <location>
        <begin position="73"/>
        <end position="183"/>
    </location>
</feature>